<dbReference type="InterPro" id="IPR001466">
    <property type="entry name" value="Beta-lactam-related"/>
</dbReference>
<proteinExistence type="predicted"/>
<organism evidence="3 4">
    <name type="scientific">Lactococcus hircilactis</name>
    <dbReference type="NCBI Taxonomy" id="1494462"/>
    <lineage>
        <taxon>Bacteria</taxon>
        <taxon>Bacillati</taxon>
        <taxon>Bacillota</taxon>
        <taxon>Bacilli</taxon>
        <taxon>Lactobacillales</taxon>
        <taxon>Streptococcaceae</taxon>
        <taxon>Lactococcus</taxon>
    </lineage>
</organism>
<dbReference type="AlphaFoldDB" id="A0A7X1Z9A7"/>
<dbReference type="GO" id="GO:0016787">
    <property type="term" value="F:hydrolase activity"/>
    <property type="evidence" value="ECO:0007669"/>
    <property type="project" value="UniProtKB-KW"/>
</dbReference>
<dbReference type="Proteomes" id="UP000439550">
    <property type="component" value="Unassembled WGS sequence"/>
</dbReference>
<evidence type="ECO:0000313" key="4">
    <source>
        <dbReference type="Proteomes" id="UP000439550"/>
    </source>
</evidence>
<dbReference type="PANTHER" id="PTHR43283:SF11">
    <property type="entry name" value="BETA-LACTAMASE-RELATED DOMAIN-CONTAINING PROTEIN"/>
    <property type="match status" value="1"/>
</dbReference>
<name>A0A7X1Z9A7_9LACT</name>
<dbReference type="Gene3D" id="3.40.710.10">
    <property type="entry name" value="DD-peptidase/beta-lactamase superfamily"/>
    <property type="match status" value="1"/>
</dbReference>
<dbReference type="InterPro" id="IPR012338">
    <property type="entry name" value="Beta-lactam/transpept-like"/>
</dbReference>
<dbReference type="Pfam" id="PF00144">
    <property type="entry name" value="Beta-lactamase"/>
    <property type="match status" value="1"/>
</dbReference>
<dbReference type="EMBL" id="WITJ01000013">
    <property type="protein sequence ID" value="MQW40226.1"/>
    <property type="molecule type" value="Genomic_DNA"/>
</dbReference>
<gene>
    <name evidence="3" type="ORF">GHI93_09835</name>
</gene>
<protein>
    <submittedName>
        <fullName evidence="3">Serine hydrolase</fullName>
    </submittedName>
</protein>
<dbReference type="OrthoDB" id="9803467at2"/>
<feature type="domain" description="Beta-lactamase-related" evidence="2">
    <location>
        <begin position="18"/>
        <end position="302"/>
    </location>
</feature>
<evidence type="ECO:0000313" key="3">
    <source>
        <dbReference type="EMBL" id="MQW40226.1"/>
    </source>
</evidence>
<sequence length="317" mass="36366">MWNGQEVIKQVEADLKLKVFSGAEFSVLDQGKKSHFLFGYAQHFPALEKLVSKKMWDLASVTKVVGTGTVLIDLILGGKIKLDQPIKTYLPEFSNETLTVRECLTHTSGIDPYIEHRDQLTFSEFKQAILNISVSTDKTFRYTDVNFILLGFLLEHYFQASLDEIFKKTVFERWHMTHIAFGPVDNAVVTSQQIACGHVHDPKAQVLGVECGSAGLFSDLETLERFVEGYFSDDKYLQLVKNYARGHKKRSLAWDILEKDDHWLLHTGYTGTFILLNLVEKKAVIFLSNRVYFKDDRAQWIKDRDDLIALFVKGFEK</sequence>
<reference evidence="3 4" key="1">
    <citation type="submission" date="2019-10" db="EMBL/GenBank/DDBJ databases">
        <authorList>
            <person name="Dong K."/>
        </authorList>
    </citation>
    <scope>NUCLEOTIDE SEQUENCE [LARGE SCALE GENOMIC DNA]</scope>
    <source>
        <strain evidence="3 4">DSM 28960</strain>
    </source>
</reference>
<comment type="caution">
    <text evidence="3">The sequence shown here is derived from an EMBL/GenBank/DDBJ whole genome shotgun (WGS) entry which is preliminary data.</text>
</comment>
<evidence type="ECO:0000256" key="1">
    <source>
        <dbReference type="ARBA" id="ARBA00022801"/>
    </source>
</evidence>
<accession>A0A7X1Z9A7</accession>
<keyword evidence="1 3" id="KW-0378">Hydrolase</keyword>
<dbReference type="SUPFAM" id="SSF56601">
    <property type="entry name" value="beta-lactamase/transpeptidase-like"/>
    <property type="match status" value="1"/>
</dbReference>
<dbReference type="PANTHER" id="PTHR43283">
    <property type="entry name" value="BETA-LACTAMASE-RELATED"/>
    <property type="match status" value="1"/>
</dbReference>
<dbReference type="InterPro" id="IPR050789">
    <property type="entry name" value="Diverse_Enzym_Activities"/>
</dbReference>
<evidence type="ECO:0000259" key="2">
    <source>
        <dbReference type="Pfam" id="PF00144"/>
    </source>
</evidence>
<dbReference type="RefSeq" id="WP_153496886.1">
    <property type="nucleotide sequence ID" value="NZ_CAXYUY010000018.1"/>
</dbReference>
<keyword evidence="4" id="KW-1185">Reference proteome</keyword>